<comment type="caution">
    <text evidence="1">The sequence shown here is derived from an EMBL/GenBank/DDBJ whole genome shotgun (WGS) entry which is preliminary data.</text>
</comment>
<dbReference type="AlphaFoldDB" id="A0A084XYE4"/>
<gene>
    <name evidence="1" type="ORF">CAPSK01_002929</name>
</gene>
<evidence type="ECO:0000313" key="1">
    <source>
        <dbReference type="EMBL" id="KFB67488.1"/>
    </source>
</evidence>
<dbReference type="EMBL" id="JDSS02000027">
    <property type="protein sequence ID" value="KFB67488.1"/>
    <property type="molecule type" value="Genomic_DNA"/>
</dbReference>
<sequence>MTTHIPAVLMVFKLIPEDNHSIKMGYYNINKISRQLLYSDSARSGMRGNLAQSPAIGRHSHRR</sequence>
<name>A0A084XYE4_9PROT</name>
<accession>A0A084XYE4</accession>
<proteinExistence type="predicted"/>
<dbReference type="STRING" id="1457154.CAPSK01_002929"/>
<organism evidence="1 2">
    <name type="scientific">Candidatus Accumulibacter vicinus</name>
    <dbReference type="NCBI Taxonomy" id="2954382"/>
    <lineage>
        <taxon>Bacteria</taxon>
        <taxon>Pseudomonadati</taxon>
        <taxon>Pseudomonadota</taxon>
        <taxon>Betaproteobacteria</taxon>
        <taxon>Candidatus Accumulibacter</taxon>
    </lineage>
</organism>
<reference evidence="1 2" key="1">
    <citation type="submission" date="2014-07" db="EMBL/GenBank/DDBJ databases">
        <title>Expanding our view of genomic diversity in Candidatus Accumulibacter clades.</title>
        <authorList>
            <person name="Skennerton C.T."/>
            <person name="Barr J.J."/>
            <person name="Slater F.R."/>
            <person name="Bond P.L."/>
            <person name="Tyson G.W."/>
        </authorList>
    </citation>
    <scope>NUCLEOTIDE SEQUENCE [LARGE SCALE GENOMIC DNA]</scope>
    <source>
        <strain evidence="2">SK-01</strain>
    </source>
</reference>
<evidence type="ECO:0000313" key="2">
    <source>
        <dbReference type="Proteomes" id="UP000019812"/>
    </source>
</evidence>
<dbReference type="Proteomes" id="UP000019812">
    <property type="component" value="Unassembled WGS sequence"/>
</dbReference>
<protein>
    <submittedName>
        <fullName evidence="1">Uncharacterized protein</fullName>
    </submittedName>
</protein>